<evidence type="ECO:0000313" key="8">
    <source>
        <dbReference type="Proteomes" id="UP000070544"/>
    </source>
</evidence>
<dbReference type="GO" id="GO:0016020">
    <property type="term" value="C:membrane"/>
    <property type="evidence" value="ECO:0007669"/>
    <property type="project" value="UniProtKB-SubCell"/>
</dbReference>
<feature type="transmembrane region" description="Helical" evidence="6">
    <location>
        <begin position="271"/>
        <end position="289"/>
    </location>
</feature>
<proteinExistence type="predicted"/>
<name>A0A139AU30_GONPJ</name>
<evidence type="ECO:0000256" key="4">
    <source>
        <dbReference type="ARBA" id="ARBA00023136"/>
    </source>
</evidence>
<organism evidence="7 8">
    <name type="scientific">Gonapodya prolifera (strain JEL478)</name>
    <name type="common">Monoblepharis prolifera</name>
    <dbReference type="NCBI Taxonomy" id="1344416"/>
    <lineage>
        <taxon>Eukaryota</taxon>
        <taxon>Fungi</taxon>
        <taxon>Fungi incertae sedis</taxon>
        <taxon>Chytridiomycota</taxon>
        <taxon>Chytridiomycota incertae sedis</taxon>
        <taxon>Monoblepharidomycetes</taxon>
        <taxon>Monoblepharidales</taxon>
        <taxon>Gonapodyaceae</taxon>
        <taxon>Gonapodya</taxon>
    </lineage>
</organism>
<evidence type="ECO:0000256" key="3">
    <source>
        <dbReference type="ARBA" id="ARBA00022989"/>
    </source>
</evidence>
<feature type="transmembrane region" description="Helical" evidence="6">
    <location>
        <begin position="98"/>
        <end position="116"/>
    </location>
</feature>
<evidence type="ECO:0000256" key="6">
    <source>
        <dbReference type="SAM" id="Phobius"/>
    </source>
</evidence>
<dbReference type="GO" id="GO:0055085">
    <property type="term" value="P:transmembrane transport"/>
    <property type="evidence" value="ECO:0007669"/>
    <property type="project" value="InterPro"/>
</dbReference>
<feature type="transmembrane region" description="Helical" evidence="6">
    <location>
        <begin position="58"/>
        <end position="78"/>
    </location>
</feature>
<feature type="transmembrane region" description="Helical" evidence="6">
    <location>
        <begin position="310"/>
        <end position="330"/>
    </location>
</feature>
<protein>
    <submittedName>
        <fullName evidence="7">Uncharacterized protein</fullName>
    </submittedName>
</protein>
<comment type="subcellular location">
    <subcellularLocation>
        <location evidence="1">Membrane</location>
        <topology evidence="1">Multi-pass membrane protein</topology>
    </subcellularLocation>
</comment>
<keyword evidence="4 6" id="KW-0472">Membrane</keyword>
<keyword evidence="2 6" id="KW-0812">Transmembrane</keyword>
<dbReference type="Gene3D" id="1.50.10.150">
    <property type="entry name" value="Voltage-dependent anion channel"/>
    <property type="match status" value="1"/>
</dbReference>
<dbReference type="Pfam" id="PF03595">
    <property type="entry name" value="SLAC1"/>
    <property type="match status" value="1"/>
</dbReference>
<evidence type="ECO:0000256" key="1">
    <source>
        <dbReference type="ARBA" id="ARBA00004141"/>
    </source>
</evidence>
<sequence>MAMADGTAPDLELGEDNPPSKPPDSDGRTAAASMELFRPGDPDHLTLKPPALVLYASFRLYAPALGLGGESILFGALSRSQIFYPSIATFACAVLNRVLWYCALAIFVTVSASLILKRHRYPESFWWEVRHPARHNLLFTPLMAVTFLLAGLPDELRVDSLNTQATIAEPTPTHWTVALWVAWGTTLVAHIAMCIWTYSRWLGSDEEFSGHTLTGRILPDTSASAHWTTPDPGFPRGYELQLTHLFTMVVWHLLSISASSLSLPASYSLPTFHVGLLYLVYLTVALFQNGGRMLTCPEVPEGFKTAQRSFLVLLMAPWAAAGSAYVAAVGTEVGEGGGMPQVRAT</sequence>
<dbReference type="AlphaFoldDB" id="A0A139AU30"/>
<feature type="transmembrane region" description="Helical" evidence="6">
    <location>
        <begin position="173"/>
        <end position="198"/>
    </location>
</feature>
<gene>
    <name evidence="7" type="ORF">M427DRAFT_399951</name>
</gene>
<reference evidence="7 8" key="1">
    <citation type="journal article" date="2015" name="Genome Biol. Evol.">
        <title>Phylogenomic analyses indicate that early fungi evolved digesting cell walls of algal ancestors of land plants.</title>
        <authorList>
            <person name="Chang Y."/>
            <person name="Wang S."/>
            <person name="Sekimoto S."/>
            <person name="Aerts A.L."/>
            <person name="Choi C."/>
            <person name="Clum A."/>
            <person name="LaButti K.M."/>
            <person name="Lindquist E.A."/>
            <person name="Yee Ngan C."/>
            <person name="Ohm R.A."/>
            <person name="Salamov A.A."/>
            <person name="Grigoriev I.V."/>
            <person name="Spatafora J.W."/>
            <person name="Berbee M.L."/>
        </authorList>
    </citation>
    <scope>NUCLEOTIDE SEQUENCE [LARGE SCALE GENOMIC DNA]</scope>
    <source>
        <strain evidence="7 8">JEL478</strain>
    </source>
</reference>
<evidence type="ECO:0000313" key="7">
    <source>
        <dbReference type="EMBL" id="KXS20005.1"/>
    </source>
</evidence>
<keyword evidence="3 6" id="KW-1133">Transmembrane helix</keyword>
<evidence type="ECO:0000256" key="5">
    <source>
        <dbReference type="SAM" id="MobiDB-lite"/>
    </source>
</evidence>
<dbReference type="Proteomes" id="UP000070544">
    <property type="component" value="Unassembled WGS sequence"/>
</dbReference>
<dbReference type="InterPro" id="IPR038665">
    <property type="entry name" value="Voltage-dep_anion_channel_sf"/>
</dbReference>
<evidence type="ECO:0000256" key="2">
    <source>
        <dbReference type="ARBA" id="ARBA00022692"/>
    </source>
</evidence>
<feature type="region of interest" description="Disordered" evidence="5">
    <location>
        <begin position="1"/>
        <end position="29"/>
    </location>
</feature>
<dbReference type="InterPro" id="IPR004695">
    <property type="entry name" value="SLAC1/Mae1/Ssu1/TehA"/>
</dbReference>
<feature type="transmembrane region" description="Helical" evidence="6">
    <location>
        <begin position="137"/>
        <end position="153"/>
    </location>
</feature>
<keyword evidence="8" id="KW-1185">Reference proteome</keyword>
<dbReference type="OrthoDB" id="10465158at2759"/>
<dbReference type="EMBL" id="KQ965736">
    <property type="protein sequence ID" value="KXS20005.1"/>
    <property type="molecule type" value="Genomic_DNA"/>
</dbReference>
<accession>A0A139AU30</accession>